<dbReference type="PANTHER" id="PTHR39072">
    <property type="entry name" value="RE48511P"/>
    <property type="match status" value="1"/>
</dbReference>
<feature type="compositionally biased region" description="Polar residues" evidence="1">
    <location>
        <begin position="855"/>
        <end position="865"/>
    </location>
</feature>
<dbReference type="Proteomes" id="UP001054945">
    <property type="component" value="Unassembled WGS sequence"/>
</dbReference>
<sequence length="1229" mass="137852">MFTSTVMTKQPEDRSRARKVDDSLDTVIAETLPLDLASVYTSVSEKPSANNGNMFLNFQSARKHRLRSARVDDNIESSQTKTLDSSTRVPIETSSSRVTPSVVYVDEEEEVSVSNTVEEETDKDAVHILTDGFILPGALHPTPSSSISIAEHTELNYDRNTISITTTEEESTTADNLISLLNRINSELSSSNRENSYFDTTFSPTEMVLETARRHHLIQMEKLLLKIVNYHPLWRRGKTILLDGNIKPSAESLISELDKAVNEPSEILTVRSGKALDFALHSTEKPNAEEILPSISFPITYYTTSTYFTTFLSEGNTIVSSRKETISHVYTDSEQLKLAKLNPTETIIMPQTINPTKSIDPSDAFTTFTYFTTYYKDGSKVVSSRVETKTDIFDETSTSVPELESSLTVLTYLPYDLLYHSNLFYYPCSRWFNKSYGTTSVSTTYNTVSNVLYGSESIESTPTAPVHEKSTVNNFEGNSKLATYFTTYTYYTTYLRDGNPVVSTPALILLVVMEIQTISRQEEIVSRTVTLGGNIEPATIVHAITLCCLQTKEEVHSTTATTKTYYTTYTFFTVPFKREIVSSATVKHELNAVNNVQPTSTKPCCLHATQYPYTFYTTYTYYTTRFHGDRPIINTRYETLTNVIKAPIENSATLITLSEDNIKFSITDIKLHSETNPIISIKSTASSDIHASPVSDYEPASPRDKTTETIKLHRVYDEANLSIPDFDSALKVKLLNEIDSNPSPPYFRNQYGLQNKKETESYTQSTPNETTTVVEIPKRGIFSRRRNRPTYRPRPSFRSSTSSTLSPPTKASQRTTTTRGPLSFNRRNSTRPLYRRPNSAPRPNPLQRLRPNRPSLTPATSNDEASTNKRRRRSANKFRLHVENKPIIRKLLSSNDEEAFYSISKNNDLNGGNSSPEKHNDRNQEHQLGLIRTMESRAINNGVTTIYGTEIHGTFINGIYAQVAQTKVRIHTDTSNEIDKTPIVATPSLSSVSETNRVAQTTSNVIQPTSTTQNPYPTGLISSATRLEDNYGTVTLWTTQVYGTFVNNYYAHIASTHSNVFVNSKSSEVVPQPSTYYNNLFTESLQQVKPPTPTARSIDNSKTYKTGLLSSIVSEEEHEGTTTQYVTNIFGTYIGEQYAKHAKTSSKIIAPTSTESSLRSVGLISTIVNSVVNQNIVTLFKTEIIGTYLGQHYAQLARTSTEYKFLTTETPKPTSTEPARQKLDFYHLV</sequence>
<dbReference type="AlphaFoldDB" id="A0AAV4S6R6"/>
<dbReference type="InterPro" id="IPR031866">
    <property type="entry name" value="DUF4758"/>
</dbReference>
<feature type="compositionally biased region" description="Basic residues" evidence="1">
    <location>
        <begin position="868"/>
        <end position="879"/>
    </location>
</feature>
<feature type="region of interest" description="Disordered" evidence="1">
    <location>
        <begin position="1"/>
        <end position="20"/>
    </location>
</feature>
<keyword evidence="4" id="KW-1185">Reference proteome</keyword>
<name>A0AAV4S6R6_CAEEX</name>
<feature type="domain" description="DUF4758" evidence="2">
    <location>
        <begin position="1093"/>
        <end position="1145"/>
    </location>
</feature>
<evidence type="ECO:0000259" key="2">
    <source>
        <dbReference type="Pfam" id="PF15950"/>
    </source>
</evidence>
<organism evidence="3 4">
    <name type="scientific">Caerostris extrusa</name>
    <name type="common">Bark spider</name>
    <name type="synonym">Caerostris bankana</name>
    <dbReference type="NCBI Taxonomy" id="172846"/>
    <lineage>
        <taxon>Eukaryota</taxon>
        <taxon>Metazoa</taxon>
        <taxon>Ecdysozoa</taxon>
        <taxon>Arthropoda</taxon>
        <taxon>Chelicerata</taxon>
        <taxon>Arachnida</taxon>
        <taxon>Araneae</taxon>
        <taxon>Araneomorphae</taxon>
        <taxon>Entelegynae</taxon>
        <taxon>Araneoidea</taxon>
        <taxon>Araneidae</taxon>
        <taxon>Caerostris</taxon>
    </lineage>
</organism>
<reference evidence="3 4" key="1">
    <citation type="submission" date="2021-06" db="EMBL/GenBank/DDBJ databases">
        <title>Caerostris extrusa draft genome.</title>
        <authorList>
            <person name="Kono N."/>
            <person name="Arakawa K."/>
        </authorList>
    </citation>
    <scope>NUCLEOTIDE SEQUENCE [LARGE SCALE GENOMIC DNA]</scope>
</reference>
<evidence type="ECO:0000256" key="1">
    <source>
        <dbReference type="SAM" id="MobiDB-lite"/>
    </source>
</evidence>
<feature type="compositionally biased region" description="Polar residues" evidence="1">
    <location>
        <begin position="810"/>
        <end position="831"/>
    </location>
</feature>
<feature type="domain" description="DUF4758" evidence="2">
    <location>
        <begin position="973"/>
        <end position="1058"/>
    </location>
</feature>
<feature type="compositionally biased region" description="Low complexity" evidence="1">
    <location>
        <begin position="793"/>
        <end position="809"/>
    </location>
</feature>
<evidence type="ECO:0000313" key="4">
    <source>
        <dbReference type="Proteomes" id="UP001054945"/>
    </source>
</evidence>
<feature type="compositionally biased region" description="Polar residues" evidence="1">
    <location>
        <begin position="904"/>
        <end position="915"/>
    </location>
</feature>
<proteinExistence type="predicted"/>
<comment type="caution">
    <text evidence="3">The sequence shown here is derived from an EMBL/GenBank/DDBJ whole genome shotgun (WGS) entry which is preliminary data.</text>
</comment>
<feature type="region of interest" description="Disordered" evidence="1">
    <location>
        <begin position="904"/>
        <end position="923"/>
    </location>
</feature>
<feature type="domain" description="DUF4758" evidence="2">
    <location>
        <begin position="1150"/>
        <end position="1199"/>
    </location>
</feature>
<evidence type="ECO:0000313" key="3">
    <source>
        <dbReference type="EMBL" id="GIY29350.1"/>
    </source>
</evidence>
<dbReference type="PANTHER" id="PTHR39072:SF3">
    <property type="entry name" value="RE48511P"/>
    <property type="match status" value="1"/>
</dbReference>
<dbReference type="Pfam" id="PF15950">
    <property type="entry name" value="DUF4758"/>
    <property type="match status" value="5"/>
</dbReference>
<dbReference type="EMBL" id="BPLR01009057">
    <property type="protein sequence ID" value="GIY29350.1"/>
    <property type="molecule type" value="Genomic_DNA"/>
</dbReference>
<gene>
    <name evidence="3" type="primary">tc3a_68</name>
    <name evidence="3" type="ORF">CEXT_329511</name>
</gene>
<feature type="domain" description="DUF4758" evidence="2">
    <location>
        <begin position="919"/>
        <end position="965"/>
    </location>
</feature>
<protein>
    <submittedName>
        <fullName evidence="3">Transposable element Tc3 transposase</fullName>
    </submittedName>
</protein>
<feature type="compositionally biased region" description="Basic residues" evidence="1">
    <location>
        <begin position="781"/>
        <end position="791"/>
    </location>
</feature>
<feature type="compositionally biased region" description="Basic and acidic residues" evidence="1">
    <location>
        <begin position="10"/>
        <end position="20"/>
    </location>
</feature>
<accession>A0AAV4S6R6</accession>
<feature type="domain" description="DUF4758" evidence="2">
    <location>
        <begin position="613"/>
        <end position="682"/>
    </location>
</feature>
<feature type="region of interest" description="Disordered" evidence="1">
    <location>
        <begin position="757"/>
        <end position="879"/>
    </location>
</feature>
<feature type="compositionally biased region" description="Low complexity" evidence="1">
    <location>
        <begin position="845"/>
        <end position="854"/>
    </location>
</feature>
<feature type="compositionally biased region" description="Polar residues" evidence="1">
    <location>
        <begin position="761"/>
        <end position="773"/>
    </location>
</feature>